<dbReference type="Gene3D" id="2.10.70.10">
    <property type="entry name" value="Complement Module, domain 1"/>
    <property type="match status" value="9"/>
</dbReference>
<dbReference type="GO" id="GO:0007565">
    <property type="term" value="P:female pregnancy"/>
    <property type="evidence" value="ECO:0007669"/>
    <property type="project" value="UniProtKB-KW"/>
</dbReference>
<keyword evidence="2 3" id="KW-1015">Disulfide bond</keyword>
<feature type="transmembrane region" description="Helical" evidence="4">
    <location>
        <begin position="483"/>
        <end position="505"/>
    </location>
</feature>
<name>A0A8I6AC67_RAT</name>
<feature type="domain" description="Sushi" evidence="6">
    <location>
        <begin position="36"/>
        <end position="96"/>
    </location>
</feature>
<dbReference type="RGD" id="3061">
    <property type="gene designation" value="Cd46"/>
</dbReference>
<reference evidence="7" key="1">
    <citation type="submission" date="2024-01" db="EMBL/GenBank/DDBJ databases">
        <title>GRCr8: a new rat reference genome assembly contstructed from accurate long reads and long range scaffolding.</title>
        <authorList>
            <person name="Doris P.A."/>
            <person name="Kalbfleisch T."/>
            <person name="Li K."/>
            <person name="Howe K."/>
            <person name="Wood J."/>
        </authorList>
    </citation>
    <scope>NUCLEOTIDE SEQUENCE [LARGE SCALE GENOMIC DNA]</scope>
    <source>
        <strain evidence="7">Brown Norway</strain>
    </source>
</reference>
<comment type="caution">
    <text evidence="3">Lacks conserved residue(s) required for the propagation of feature annotation.</text>
</comment>
<feature type="signal peptide" evidence="5">
    <location>
        <begin position="1"/>
        <end position="36"/>
    </location>
</feature>
<protein>
    <submittedName>
        <fullName evidence="7">CD46 molecule</fullName>
    </submittedName>
</protein>
<feature type="domain" description="Sushi" evidence="6">
    <location>
        <begin position="608"/>
        <end position="667"/>
    </location>
</feature>
<keyword evidence="1" id="KW-0677">Repeat</keyword>
<dbReference type="AlphaFoldDB" id="A0A8I6AC67"/>
<reference evidence="7" key="3">
    <citation type="submission" date="2025-09" db="UniProtKB">
        <authorList>
            <consortium name="Ensembl"/>
        </authorList>
    </citation>
    <scope>IDENTIFICATION</scope>
    <source>
        <strain evidence="7">Brown Norway</strain>
    </source>
</reference>
<dbReference type="GO" id="GO:0016020">
    <property type="term" value="C:membrane"/>
    <property type="evidence" value="ECO:0007669"/>
    <property type="project" value="UniProtKB-SubCell"/>
</dbReference>
<dbReference type="GeneTree" id="ENSGT00940000160375"/>
<feature type="domain" description="Sushi" evidence="6">
    <location>
        <begin position="542"/>
        <end position="607"/>
    </location>
</feature>
<dbReference type="Proteomes" id="UP000002494">
    <property type="component" value="Chromosome 13"/>
</dbReference>
<dbReference type="GO" id="GO:0045916">
    <property type="term" value="P:negative regulation of complement activation"/>
    <property type="evidence" value="ECO:0007669"/>
    <property type="project" value="UniProtKB-ARBA"/>
</dbReference>
<dbReference type="RGD" id="2399">
    <property type="gene designation" value="Cr1l"/>
</dbReference>
<feature type="disulfide bond" evidence="3">
    <location>
        <begin position="419"/>
        <end position="462"/>
    </location>
</feature>
<organism evidence="7 8">
    <name type="scientific">Rattus norvegicus</name>
    <name type="common">Rat</name>
    <dbReference type="NCBI Taxonomy" id="10116"/>
    <lineage>
        <taxon>Eukaryota</taxon>
        <taxon>Metazoa</taxon>
        <taxon>Chordata</taxon>
        <taxon>Craniata</taxon>
        <taxon>Vertebrata</taxon>
        <taxon>Euteleostomi</taxon>
        <taxon>Mammalia</taxon>
        <taxon>Eutheria</taxon>
        <taxon>Euarchontoglires</taxon>
        <taxon>Glires</taxon>
        <taxon>Rodentia</taxon>
        <taxon>Myomorpha</taxon>
        <taxon>Muroidea</taxon>
        <taxon>Muridae</taxon>
        <taxon>Murinae</taxon>
        <taxon>Rattus</taxon>
    </lineage>
</organism>
<keyword evidence="4" id="KW-0472">Membrane</keyword>
<feature type="domain" description="Sushi" evidence="6">
    <location>
        <begin position="159"/>
        <end position="229"/>
    </location>
</feature>
<feature type="disulfide bond" evidence="3">
    <location>
        <begin position="386"/>
        <end position="413"/>
    </location>
</feature>
<evidence type="ECO:0000313" key="7">
    <source>
        <dbReference type="Ensembl" id="ENSRNOP00000091054.2"/>
    </source>
</evidence>
<feature type="transmembrane region" description="Helical" evidence="4">
    <location>
        <begin position="698"/>
        <end position="720"/>
    </location>
</feature>
<feature type="domain" description="Sushi" evidence="6">
    <location>
        <begin position="355"/>
        <end position="415"/>
    </location>
</feature>
<dbReference type="PANTHER" id="PTHR45656:SF3">
    <property type="entry name" value="CUB AND SUSHI DOMAIN-CONTAINING PROTEIN 1"/>
    <property type="match status" value="1"/>
</dbReference>
<dbReference type="GO" id="GO:0006958">
    <property type="term" value="P:complement activation, classical pathway"/>
    <property type="evidence" value="ECO:0007669"/>
    <property type="project" value="UniProtKB-KW"/>
</dbReference>
<dbReference type="PROSITE" id="PS50923">
    <property type="entry name" value="SUSHI"/>
    <property type="match status" value="9"/>
</dbReference>
<dbReference type="SMART" id="SM00032">
    <property type="entry name" value="CCP"/>
    <property type="match status" value="9"/>
</dbReference>
<sequence>MEASSPLDPVGRLVAFCRGGVHLAVLLLFLSPSTLGQCPAPPLFPYAKPINPTDESTFPVGTSLKYECRPGYIKRQFSITCEVNSVWTSPQDVCIRKQCETPLDPQNGIVHVNTDIRFGSSITYTCNEGYRLIGSSSAMCIISDQSVAWDAEAPICESIPCEIPPSIPNGDFFSPNREDFHYGMVVTYQCNTDARGKKLFNLVGEPSIHCTSIDGQVGVWSGPPPQCIELNKCTPPHVENAVIVSKNKSLFSLRDMVEFRCQDGFMMKGDSSVYCRSLNRWEPQLPSCFKVKSCGAFLGELPNGHVFVPQNLQLGAKVTFVCNTGYQLKGNSSSHCVLDGVESIWNSSVPVCEQVICKLPQDMSGFQKGLQMKKDYYYGDNVALECEDGYTLEGSSQSQCQSDASWDPPLPKCVSQVICKLPQDMSGFQKGLQMKKDYYYGDNVALECEDGYTLEGSSQSQCQSDASWDPPLPKCVSRSNSGLIAGIFIGIIVLILFIIFSYWMIMKFKKRYYMVGMSVLQCELNGNGDAFWNGHPPSCKKVYCLPPPKIKNGTHTFTDIKVFKYHEAVIYSCDPNPGPDKFSLVGPSMLFCAGHNTWSSDPPECKVVKCPFPVLQNGRQISRTEKKFSYQALVLFQCLEGFYMEGSSMVVCGAKSSWEPSIPQCLKGPKPHSTKPPVYSESGYPSPREGIFGQEFDAWIIALIVVTSVVGVIVICLIILRCSEYRKK</sequence>
<reference evidence="7" key="2">
    <citation type="submission" date="2025-08" db="UniProtKB">
        <authorList>
            <consortium name="Ensembl"/>
        </authorList>
    </citation>
    <scope>IDENTIFICATION</scope>
    <source>
        <strain evidence="7">Brown Norway</strain>
    </source>
</reference>
<feature type="domain" description="Sushi" evidence="6">
    <location>
        <begin position="97"/>
        <end position="158"/>
    </location>
</feature>
<dbReference type="InterPro" id="IPR035976">
    <property type="entry name" value="Sushi/SCR/CCP_sf"/>
</dbReference>
<feature type="chain" id="PRO_5046961261" evidence="5">
    <location>
        <begin position="37"/>
        <end position="728"/>
    </location>
</feature>
<feature type="disulfide bond" evidence="3">
    <location>
        <begin position="261"/>
        <end position="288"/>
    </location>
</feature>
<evidence type="ECO:0000256" key="3">
    <source>
        <dbReference type="PROSITE-ProRule" id="PRU00302"/>
    </source>
</evidence>
<evidence type="ECO:0000256" key="5">
    <source>
        <dbReference type="SAM" id="SignalP"/>
    </source>
</evidence>
<evidence type="ECO:0000256" key="2">
    <source>
        <dbReference type="ARBA" id="ARBA00023157"/>
    </source>
</evidence>
<gene>
    <name evidence="9" type="primary">Cr1l</name>
    <name evidence="7" type="synonym">Cd46</name>
</gene>
<dbReference type="SUPFAM" id="SSF57535">
    <property type="entry name" value="Complement control module/SCR domain"/>
    <property type="match status" value="10"/>
</dbReference>
<keyword evidence="8" id="KW-1185">Reference proteome</keyword>
<dbReference type="PANTHER" id="PTHR45656">
    <property type="entry name" value="PROTEIN CBR-CLEC-78"/>
    <property type="match status" value="1"/>
</dbReference>
<keyword evidence="10" id="KW-1267">Proteomics identification</keyword>
<dbReference type="InterPro" id="IPR000436">
    <property type="entry name" value="Sushi_SCR_CCP_dom"/>
</dbReference>
<feature type="disulfide bond" evidence="3">
    <location>
        <begin position="448"/>
        <end position="475"/>
    </location>
</feature>
<keyword evidence="4" id="KW-0812">Transmembrane</keyword>
<keyword evidence="5" id="KW-0732">Signal</keyword>
<dbReference type="CDD" id="cd00033">
    <property type="entry name" value="CCP"/>
    <property type="match status" value="9"/>
</dbReference>
<dbReference type="InterPro" id="IPR051277">
    <property type="entry name" value="SEZ6_CSMD_C4BPB_Regulators"/>
</dbReference>
<evidence type="ECO:0000259" key="6">
    <source>
        <dbReference type="PROSITE" id="PS50923"/>
    </source>
</evidence>
<feature type="disulfide bond" evidence="3">
    <location>
        <begin position="38"/>
        <end position="81"/>
    </location>
</feature>
<keyword evidence="3" id="KW-0768">Sushi</keyword>
<feature type="disulfide bond" evidence="3">
    <location>
        <begin position="357"/>
        <end position="400"/>
    </location>
</feature>
<feature type="domain" description="Sushi" evidence="6">
    <location>
        <begin position="231"/>
        <end position="290"/>
    </location>
</feature>
<keyword evidence="4" id="KW-1133">Transmembrane helix</keyword>
<evidence type="ECO:0000313" key="9">
    <source>
        <dbReference type="RGD" id="2399"/>
    </source>
</evidence>
<feature type="domain" description="Sushi" evidence="6">
    <location>
        <begin position="417"/>
        <end position="477"/>
    </location>
</feature>
<feature type="disulfide bond" evidence="3">
    <location>
        <begin position="638"/>
        <end position="665"/>
    </location>
</feature>
<feature type="transmembrane region" description="Helical" evidence="4">
    <location>
        <begin position="628"/>
        <end position="644"/>
    </location>
</feature>
<evidence type="ECO:0007829" key="10">
    <source>
        <dbReference type="PeptideAtlas" id="A0A8I6AC67"/>
    </source>
</evidence>
<evidence type="ECO:0000313" key="8">
    <source>
        <dbReference type="Proteomes" id="UP000002494"/>
    </source>
</evidence>
<dbReference type="Pfam" id="PF00084">
    <property type="entry name" value="Sushi"/>
    <property type="match status" value="9"/>
</dbReference>
<evidence type="ECO:0000256" key="4">
    <source>
        <dbReference type="SAM" id="Phobius"/>
    </source>
</evidence>
<feature type="domain" description="Sushi" evidence="6">
    <location>
        <begin position="292"/>
        <end position="354"/>
    </location>
</feature>
<proteinExistence type="evidence at protein level"/>
<dbReference type="Ensembl" id="ENSRNOT00000100405.2">
    <property type="protein sequence ID" value="ENSRNOP00000091054.2"/>
    <property type="gene ID" value="ENSRNOG00000008193.9"/>
</dbReference>
<accession>A0A8I6AC67</accession>
<evidence type="ECO:0000256" key="1">
    <source>
        <dbReference type="ARBA" id="ARBA00022737"/>
    </source>
</evidence>